<dbReference type="EMBL" id="BAABGR010000035">
    <property type="protein sequence ID" value="GAA4519314.1"/>
    <property type="molecule type" value="Genomic_DNA"/>
</dbReference>
<keyword evidence="2" id="KW-1185">Reference proteome</keyword>
<name>A0ABP8R656_9SPHI</name>
<comment type="caution">
    <text evidence="1">The sequence shown here is derived from an EMBL/GenBank/DDBJ whole genome shotgun (WGS) entry which is preliminary data.</text>
</comment>
<sequence length="74" mass="8404">MFVYLSKTYPRNNQTILKNLNMGYAVFHASKGSGGGVKLGAHIDRDKSQKQTFKSADPEREYLNKDLIDNLIQK</sequence>
<evidence type="ECO:0000313" key="1">
    <source>
        <dbReference type="EMBL" id="GAA4519314.1"/>
    </source>
</evidence>
<protein>
    <submittedName>
        <fullName evidence="1">Uncharacterized protein</fullName>
    </submittedName>
</protein>
<evidence type="ECO:0000313" key="2">
    <source>
        <dbReference type="Proteomes" id="UP001500394"/>
    </source>
</evidence>
<accession>A0ABP8R656</accession>
<proteinExistence type="predicted"/>
<reference evidence="2" key="1">
    <citation type="journal article" date="2019" name="Int. J. Syst. Evol. Microbiol.">
        <title>The Global Catalogue of Microorganisms (GCM) 10K type strain sequencing project: providing services to taxonomists for standard genome sequencing and annotation.</title>
        <authorList>
            <consortium name="The Broad Institute Genomics Platform"/>
            <consortium name="The Broad Institute Genome Sequencing Center for Infectious Disease"/>
            <person name="Wu L."/>
            <person name="Ma J."/>
        </authorList>
    </citation>
    <scope>NUCLEOTIDE SEQUENCE [LARGE SCALE GENOMIC DNA]</scope>
    <source>
        <strain evidence="2">JCM 17858</strain>
    </source>
</reference>
<gene>
    <name evidence="1" type="ORF">GCM10023173_22050</name>
</gene>
<organism evidence="1 2">
    <name type="scientific">Sphingobacterium thermophilum</name>
    <dbReference type="NCBI Taxonomy" id="768534"/>
    <lineage>
        <taxon>Bacteria</taxon>
        <taxon>Pseudomonadati</taxon>
        <taxon>Bacteroidota</taxon>
        <taxon>Sphingobacteriia</taxon>
        <taxon>Sphingobacteriales</taxon>
        <taxon>Sphingobacteriaceae</taxon>
        <taxon>Sphingobacterium</taxon>
    </lineage>
</organism>
<dbReference type="Proteomes" id="UP001500394">
    <property type="component" value="Unassembled WGS sequence"/>
</dbReference>